<comment type="caution">
    <text evidence="1">The sequence shown here is derived from an EMBL/GenBank/DDBJ whole genome shotgun (WGS) entry which is preliminary data.</text>
</comment>
<protein>
    <submittedName>
        <fullName evidence="1">Uncharacterized protein</fullName>
    </submittedName>
</protein>
<dbReference type="EMBL" id="LAZR01042238">
    <property type="protein sequence ID" value="KKL10008.1"/>
    <property type="molecule type" value="Genomic_DNA"/>
</dbReference>
<accession>A0A0F9DDD6</accession>
<dbReference type="AlphaFoldDB" id="A0A0F9DDD6"/>
<gene>
    <name evidence="1" type="ORF">LCGC14_2560130</name>
</gene>
<reference evidence="1" key="1">
    <citation type="journal article" date="2015" name="Nature">
        <title>Complex archaea that bridge the gap between prokaryotes and eukaryotes.</title>
        <authorList>
            <person name="Spang A."/>
            <person name="Saw J.H."/>
            <person name="Jorgensen S.L."/>
            <person name="Zaremba-Niedzwiedzka K."/>
            <person name="Martijn J."/>
            <person name="Lind A.E."/>
            <person name="van Eijk R."/>
            <person name="Schleper C."/>
            <person name="Guy L."/>
            <person name="Ettema T.J."/>
        </authorList>
    </citation>
    <scope>NUCLEOTIDE SEQUENCE</scope>
</reference>
<name>A0A0F9DDD6_9ZZZZ</name>
<proteinExistence type="predicted"/>
<sequence>MDKKEKTKTEKREIAFGIQMRLTNKKNDYIKNILNGRYYLTRLNMMAVQIQSGKIQEKIDGCLKSMELMRAEYGLMKFQAITSMRNAYFAKQELFKEFKLKQEDIDALEEDYYNGKVIRESYDESYKKGNKAAFVASED</sequence>
<evidence type="ECO:0000313" key="1">
    <source>
        <dbReference type="EMBL" id="KKL10008.1"/>
    </source>
</evidence>
<organism evidence="1">
    <name type="scientific">marine sediment metagenome</name>
    <dbReference type="NCBI Taxonomy" id="412755"/>
    <lineage>
        <taxon>unclassified sequences</taxon>
        <taxon>metagenomes</taxon>
        <taxon>ecological metagenomes</taxon>
    </lineage>
</organism>